<dbReference type="PROSITE" id="PS50887">
    <property type="entry name" value="GGDEF"/>
    <property type="match status" value="1"/>
</dbReference>
<dbReference type="PANTHER" id="PTHR45138">
    <property type="entry name" value="REGULATORY COMPONENTS OF SENSORY TRANSDUCTION SYSTEM"/>
    <property type="match status" value="1"/>
</dbReference>
<reference evidence="2 3" key="1">
    <citation type="journal article" date="2015" name="Nature">
        <title>rRNA introns, odd ribosomes, and small enigmatic genomes across a large radiation of phyla.</title>
        <authorList>
            <person name="Brown C.T."/>
            <person name="Hug L.A."/>
            <person name="Thomas B.C."/>
            <person name="Sharon I."/>
            <person name="Castelle C.J."/>
            <person name="Singh A."/>
            <person name="Wilkins M.J."/>
            <person name="Williams K.H."/>
            <person name="Banfield J.F."/>
        </authorList>
    </citation>
    <scope>NUCLEOTIDE SEQUENCE [LARGE SCALE GENOMIC DNA]</scope>
</reference>
<name>A0A0G1K3Y7_9BACT</name>
<dbReference type="AlphaFoldDB" id="A0A0G1K3Y7"/>
<dbReference type="InterPro" id="IPR050469">
    <property type="entry name" value="Diguanylate_Cyclase"/>
</dbReference>
<protein>
    <submittedName>
        <fullName evidence="2">Diguanylate cyclase</fullName>
    </submittedName>
</protein>
<sequence length="217" mass="24612">MNKEPQDEHNQVRESPQATIHRLQVELEIAKKEIASLKSLSTKDTLTKVDNLRKFNEDLPKKIVEAYRNKGKLVIIMFDIDNFKEINDTYKHGWGDQILIKLTQTISSIKRDSDTFARTGGEEFFLIFEEPGDADLSNFNMSRYQDAISHIGRSPDDDAGPLTISIGAVIIDFSTVDPRRGYPGIDPDQVKSVADENMYTSKKAGKNRLTVSYMQPE</sequence>
<evidence type="ECO:0000259" key="1">
    <source>
        <dbReference type="PROSITE" id="PS50887"/>
    </source>
</evidence>
<dbReference type="PANTHER" id="PTHR45138:SF9">
    <property type="entry name" value="DIGUANYLATE CYCLASE DGCM-RELATED"/>
    <property type="match status" value="1"/>
</dbReference>
<evidence type="ECO:0000313" key="3">
    <source>
        <dbReference type="Proteomes" id="UP000034006"/>
    </source>
</evidence>
<comment type="caution">
    <text evidence="2">The sequence shown here is derived from an EMBL/GenBank/DDBJ whole genome shotgun (WGS) entry which is preliminary data.</text>
</comment>
<gene>
    <name evidence="2" type="ORF">UW44_C0020G0006</name>
</gene>
<dbReference type="InterPro" id="IPR000160">
    <property type="entry name" value="GGDEF_dom"/>
</dbReference>
<dbReference type="InterPro" id="IPR043128">
    <property type="entry name" value="Rev_trsase/Diguanyl_cyclase"/>
</dbReference>
<accession>A0A0G1K3Y7</accession>
<dbReference type="InterPro" id="IPR029787">
    <property type="entry name" value="Nucleotide_cyclase"/>
</dbReference>
<dbReference type="SUPFAM" id="SSF55073">
    <property type="entry name" value="Nucleotide cyclase"/>
    <property type="match status" value="1"/>
</dbReference>
<dbReference type="Proteomes" id="UP000034006">
    <property type="component" value="Unassembled WGS sequence"/>
</dbReference>
<dbReference type="Pfam" id="PF00990">
    <property type="entry name" value="GGDEF"/>
    <property type="match status" value="1"/>
</dbReference>
<dbReference type="NCBIfam" id="TIGR00254">
    <property type="entry name" value="GGDEF"/>
    <property type="match status" value="1"/>
</dbReference>
<dbReference type="GO" id="GO:0052621">
    <property type="term" value="F:diguanylate cyclase activity"/>
    <property type="evidence" value="ECO:0007669"/>
    <property type="project" value="TreeGrafter"/>
</dbReference>
<dbReference type="EMBL" id="LCIH01000020">
    <property type="protein sequence ID" value="KKT50982.1"/>
    <property type="molecule type" value="Genomic_DNA"/>
</dbReference>
<dbReference type="SMART" id="SM00267">
    <property type="entry name" value="GGDEF"/>
    <property type="match status" value="1"/>
</dbReference>
<dbReference type="CDD" id="cd01949">
    <property type="entry name" value="GGDEF"/>
    <property type="match status" value="1"/>
</dbReference>
<dbReference type="STRING" id="1618387.UW44_C0020G0006"/>
<proteinExistence type="predicted"/>
<dbReference type="Gene3D" id="3.30.70.270">
    <property type="match status" value="1"/>
</dbReference>
<organism evidence="2 3">
    <name type="scientific">Candidatus Collierbacteria bacterium GW2011_GWB2_44_22</name>
    <dbReference type="NCBI Taxonomy" id="1618387"/>
    <lineage>
        <taxon>Bacteria</taxon>
        <taxon>Candidatus Collieribacteriota</taxon>
    </lineage>
</organism>
<evidence type="ECO:0000313" key="2">
    <source>
        <dbReference type="EMBL" id="KKT50982.1"/>
    </source>
</evidence>
<feature type="domain" description="GGDEF" evidence="1">
    <location>
        <begin position="71"/>
        <end position="214"/>
    </location>
</feature>